<keyword evidence="6" id="KW-1185">Reference proteome</keyword>
<feature type="region of interest" description="Disordered" evidence="3">
    <location>
        <begin position="1"/>
        <end position="31"/>
    </location>
</feature>
<evidence type="ECO:0000313" key="5">
    <source>
        <dbReference type="EMBL" id="KAF2763127.1"/>
    </source>
</evidence>
<keyword evidence="2" id="KW-0539">Nucleus</keyword>
<dbReference type="InterPro" id="IPR001138">
    <property type="entry name" value="Zn2Cys6_DnaBD"/>
</dbReference>
<dbReference type="AlphaFoldDB" id="A0A6A6WLQ0"/>
<dbReference type="Proteomes" id="UP000799437">
    <property type="component" value="Unassembled WGS sequence"/>
</dbReference>
<proteinExistence type="predicted"/>
<evidence type="ECO:0000256" key="2">
    <source>
        <dbReference type="ARBA" id="ARBA00023242"/>
    </source>
</evidence>
<dbReference type="PROSITE" id="PS50048">
    <property type="entry name" value="ZN2_CY6_FUNGAL_2"/>
    <property type="match status" value="1"/>
</dbReference>
<dbReference type="GeneID" id="54481391"/>
<dbReference type="GO" id="GO:0008270">
    <property type="term" value="F:zinc ion binding"/>
    <property type="evidence" value="ECO:0007669"/>
    <property type="project" value="InterPro"/>
</dbReference>
<name>A0A6A6WLQ0_9PEZI</name>
<dbReference type="GO" id="GO:0000976">
    <property type="term" value="F:transcription cis-regulatory region binding"/>
    <property type="evidence" value="ECO:0007669"/>
    <property type="project" value="TreeGrafter"/>
</dbReference>
<reference evidence="5" key="1">
    <citation type="journal article" date="2020" name="Stud. Mycol.">
        <title>101 Dothideomycetes genomes: a test case for predicting lifestyles and emergence of pathogens.</title>
        <authorList>
            <person name="Haridas S."/>
            <person name="Albert R."/>
            <person name="Binder M."/>
            <person name="Bloem J."/>
            <person name="Labutti K."/>
            <person name="Salamov A."/>
            <person name="Andreopoulos B."/>
            <person name="Baker S."/>
            <person name="Barry K."/>
            <person name="Bills G."/>
            <person name="Bluhm B."/>
            <person name="Cannon C."/>
            <person name="Castanera R."/>
            <person name="Culley D."/>
            <person name="Daum C."/>
            <person name="Ezra D."/>
            <person name="Gonzalez J."/>
            <person name="Henrissat B."/>
            <person name="Kuo A."/>
            <person name="Liang C."/>
            <person name="Lipzen A."/>
            <person name="Lutzoni F."/>
            <person name="Magnuson J."/>
            <person name="Mondo S."/>
            <person name="Nolan M."/>
            <person name="Ohm R."/>
            <person name="Pangilinan J."/>
            <person name="Park H.-J."/>
            <person name="Ramirez L."/>
            <person name="Alfaro M."/>
            <person name="Sun H."/>
            <person name="Tritt A."/>
            <person name="Yoshinaga Y."/>
            <person name="Zwiers L.-H."/>
            <person name="Turgeon B."/>
            <person name="Goodwin S."/>
            <person name="Spatafora J."/>
            <person name="Crous P."/>
            <person name="Grigoriev I."/>
        </authorList>
    </citation>
    <scope>NUCLEOTIDE SEQUENCE</scope>
    <source>
        <strain evidence="5">CBS 121739</strain>
    </source>
</reference>
<dbReference type="RefSeq" id="XP_033605578.1">
    <property type="nucleotide sequence ID" value="XM_033740337.1"/>
</dbReference>
<dbReference type="OrthoDB" id="5391043at2759"/>
<dbReference type="GO" id="GO:0045944">
    <property type="term" value="P:positive regulation of transcription by RNA polymerase II"/>
    <property type="evidence" value="ECO:0007669"/>
    <property type="project" value="TreeGrafter"/>
</dbReference>
<dbReference type="EMBL" id="ML996565">
    <property type="protein sequence ID" value="KAF2763127.1"/>
    <property type="molecule type" value="Genomic_DNA"/>
</dbReference>
<dbReference type="CDD" id="cd00067">
    <property type="entry name" value="GAL4"/>
    <property type="match status" value="1"/>
</dbReference>
<evidence type="ECO:0000256" key="1">
    <source>
        <dbReference type="ARBA" id="ARBA00004123"/>
    </source>
</evidence>
<feature type="compositionally biased region" description="Polar residues" evidence="3">
    <location>
        <begin position="195"/>
        <end position="235"/>
    </location>
</feature>
<comment type="subcellular location">
    <subcellularLocation>
        <location evidence="1">Nucleus</location>
    </subcellularLocation>
</comment>
<evidence type="ECO:0000259" key="4">
    <source>
        <dbReference type="PROSITE" id="PS50048"/>
    </source>
</evidence>
<dbReference type="PROSITE" id="PS00463">
    <property type="entry name" value="ZN2_CY6_FUNGAL_1"/>
    <property type="match status" value="1"/>
</dbReference>
<evidence type="ECO:0000313" key="6">
    <source>
        <dbReference type="Proteomes" id="UP000799437"/>
    </source>
</evidence>
<dbReference type="SMART" id="SM00066">
    <property type="entry name" value="GAL4"/>
    <property type="match status" value="1"/>
</dbReference>
<protein>
    <recommendedName>
        <fullName evidence="4">Zn(2)-C6 fungal-type domain-containing protein</fullName>
    </recommendedName>
</protein>
<dbReference type="PANTHER" id="PTHR37534">
    <property type="entry name" value="TRANSCRIPTIONAL ACTIVATOR PROTEIN UGA3"/>
    <property type="match status" value="1"/>
</dbReference>
<dbReference type="GO" id="GO:0005634">
    <property type="term" value="C:nucleus"/>
    <property type="evidence" value="ECO:0007669"/>
    <property type="project" value="UniProtKB-SubCell"/>
</dbReference>
<gene>
    <name evidence="5" type="ORF">EJ05DRAFT_26911</name>
</gene>
<dbReference type="Gene3D" id="4.10.240.10">
    <property type="entry name" value="Zn(2)-C6 fungal-type DNA-binding domain"/>
    <property type="match status" value="1"/>
</dbReference>
<dbReference type="GO" id="GO:0000981">
    <property type="term" value="F:DNA-binding transcription factor activity, RNA polymerase II-specific"/>
    <property type="evidence" value="ECO:0007669"/>
    <property type="project" value="InterPro"/>
</dbReference>
<dbReference type="PANTHER" id="PTHR37534:SF23">
    <property type="entry name" value="ZN(II)2CYS6 TRANSCRIPTION FACTOR (EUROFUNG)"/>
    <property type="match status" value="1"/>
</dbReference>
<evidence type="ECO:0000256" key="3">
    <source>
        <dbReference type="SAM" id="MobiDB-lite"/>
    </source>
</evidence>
<dbReference type="InterPro" id="IPR021858">
    <property type="entry name" value="Fun_TF"/>
</dbReference>
<dbReference type="Pfam" id="PF11951">
    <property type="entry name" value="Fungal_trans_2"/>
    <property type="match status" value="1"/>
</dbReference>
<dbReference type="InterPro" id="IPR036864">
    <property type="entry name" value="Zn2-C6_fun-type_DNA-bd_sf"/>
</dbReference>
<feature type="region of interest" description="Disordered" evidence="3">
    <location>
        <begin position="195"/>
        <end position="257"/>
    </location>
</feature>
<organism evidence="5 6">
    <name type="scientific">Pseudovirgaria hyperparasitica</name>
    <dbReference type="NCBI Taxonomy" id="470096"/>
    <lineage>
        <taxon>Eukaryota</taxon>
        <taxon>Fungi</taxon>
        <taxon>Dikarya</taxon>
        <taxon>Ascomycota</taxon>
        <taxon>Pezizomycotina</taxon>
        <taxon>Dothideomycetes</taxon>
        <taxon>Dothideomycetes incertae sedis</taxon>
        <taxon>Acrospermales</taxon>
        <taxon>Acrospermaceae</taxon>
        <taxon>Pseudovirgaria</taxon>
    </lineage>
</organism>
<feature type="compositionally biased region" description="Polar residues" evidence="3">
    <location>
        <begin position="248"/>
        <end position="257"/>
    </location>
</feature>
<feature type="domain" description="Zn(2)-C6 fungal-type" evidence="4">
    <location>
        <begin position="40"/>
        <end position="68"/>
    </location>
</feature>
<dbReference type="Pfam" id="PF00172">
    <property type="entry name" value="Zn_clus"/>
    <property type="match status" value="1"/>
</dbReference>
<accession>A0A6A6WLQ0</accession>
<dbReference type="SUPFAM" id="SSF57701">
    <property type="entry name" value="Zn2/Cys6 DNA-binding domain"/>
    <property type="match status" value="1"/>
</dbReference>
<sequence length="1156" mass="128302">MEAHQSSDPDVEGQKNGTDKSNTRNQANVSAKLRKRTKTGCLTCRKRRIKCGEERPICSNCIKSKRQCEGYNPRVVWKPPIGDWPGHASVTGTLPYHSGVIPGARPPDFEQYRPPGGPNVIAPHPPIQPRPITTQFDFANIDTGQIPVLAHDQLSPQTPHHFQQQHLVTPDHVLQSRQPVGGPYHQHSTEYPLQQSPQFQSPTYQYHNNTQPHTTFNVPGYYPTSSADYSQSMQPHISGPSASPYPDNPQSNFHHTMQPHVQSQGNYAYSQQSIYHHHPSISSEASVQFSGPPTMGNGASYTQVGNNYYSAVQEIPDNMMDGFNAYHSHDDRNSLEEQDIKLSTEQVFEPQPTRTQVDTKALEAQLVTYEEERETLTPTEILNRAAIEYHDDEYYDVDSDEDVDLPTDQAPMSSPKYQRDFTLIMRLYSSHTSDLAIRRMDAFIYEGILDHYHAEWVANPLKNEHTARVFAHFIHSSAPMLSIHERNPLNTQSMFSKTPVPASQQSLWTYTLPMMALGNQGLLHAMLAIGSLHIARLQGASITPSIKHYAYALKRIHHSVGHPKKRLQVTTFAASLLLGFYELMTADHLKWSSHLVGAKQLLVEIDYRGMTQLAKVMKAEQTDYDRKVEFSAYSLPQKPRPHAAIFRSDMPLPNEEILSTIIGKKLRYDELGRVIEDFETMDTKSIPRALDMTKFELFQDLFWWYCRQDAYQSIISGNKLLLDYSRWGDCPPRAPIGKSEAAYATHDHFILMLGRIADFAARDRDRKIQAIEAQGGAWKPDPRMFAALMGRPAGGLSPGMARPGSGMPHIPGAMGQTPYSGNVNAPQSGYPFGTQIANSMGVSGASTAAVPPFGLPGQDPQGGFPTGRPPTQPQGPPALPKIPFFGMAPSSSHIHMPSSYAKYGRKAKEAEPEDILDLEEALRLALEEWQQINAALNVFASNLGPQFQPLSAEYHQPVATPFGDAAQYRSYDICNIWALYNMARIITIRSHPCMPPAAMMAAGVAAAMTAPIANEIGRITAGISMPASHVPLNPSLGAALISSTMPLFFAGVQYTNADQRAWLIPRILDIETRTGFASAGLIAKGCEVAWQRAGEAGRGPPYTPYQREHASEERDMRKSGLIIGETTDAAASAMESGYVTLRDHSDENGKRFAHTR</sequence>